<feature type="compositionally biased region" description="Polar residues" evidence="1">
    <location>
        <begin position="325"/>
        <end position="336"/>
    </location>
</feature>
<dbReference type="OrthoDB" id="98077at2759"/>
<dbReference type="AlphaFoldDB" id="A0A8J4SUH1"/>
<dbReference type="EMBL" id="LUCH01000192">
    <property type="protein sequence ID" value="KAF5405827.1"/>
    <property type="molecule type" value="Genomic_DNA"/>
</dbReference>
<proteinExistence type="predicted"/>
<feature type="non-terminal residue" evidence="2">
    <location>
        <position position="1"/>
    </location>
</feature>
<organism evidence="2 3">
    <name type="scientific">Paragonimus heterotremus</name>
    <dbReference type="NCBI Taxonomy" id="100268"/>
    <lineage>
        <taxon>Eukaryota</taxon>
        <taxon>Metazoa</taxon>
        <taxon>Spiralia</taxon>
        <taxon>Lophotrochozoa</taxon>
        <taxon>Platyhelminthes</taxon>
        <taxon>Trematoda</taxon>
        <taxon>Digenea</taxon>
        <taxon>Plagiorchiida</taxon>
        <taxon>Troglotremata</taxon>
        <taxon>Troglotrematidae</taxon>
        <taxon>Paragonimus</taxon>
    </lineage>
</organism>
<feature type="compositionally biased region" description="Acidic residues" evidence="1">
    <location>
        <begin position="120"/>
        <end position="141"/>
    </location>
</feature>
<sequence>VAHELEKRQPALSHNLTLVQPPPPCSRGVIQPLTVDRLQAHTLAETSPNWNLINVPATDPRGSISSSTRVVPLQQPWVVMNHGFSSMIPSSTAAVSATNPFYRNESHAQLGSSKQIYLEEDDAEEEEEDDDDEFDETDDEGGSWTADRGHDPMPSTNPNLSYVFNRPAHMKTSRCGSVTQNGQISNTADPPQFQNAESLKDTNCVSQLHGPMQFLSFSSEAQPGPITHGAKLLVPMTQPFTSGPTPLGEQVAVVQHTYRMPASTASDEVQSCSTAATIATVSPSVLSKPVHVNFSRANSVVPVLKSTSSKVGTRTSRTHRRVPDSSHSFIQQSGTTRSRDTDTPDESGVGESIISNDSPADSGGGGGGRERGGGMAVVSAPCIGPADDFHVSLPSTRACHSAMELPADRCNISQPSRQASCTAVTPIDPRRYTNHNQWTNDFPPYTPNLPSTPAPSSGQQLLHMTYGASQPLLRLSAQAMDQFATLPPQDRIGRYLDSLNEMDTGPSSTNPPISSSNHTVAMTSACSTVPMNDCFIFLNYPPPPPPPTTTVSSFNVAVSLGFSGKPVLNLPLPSHPVVTDFDPRYPLPAVSRDSHDVSTPVCSSAAIAENHVPASDYLHTPNVNESRCLPNQSSSPQNSRATDHILSRCSSADESDKESNKDEVFRSVDQGALVATSDSPSCAYRMRPDELTTPQTVCHDSSMEMDDVYQAPDACYSILASHQQSGILNKLFKVDSWNVLIERLKHLLEWATRVTTAKSDSAISQTELLKFSDSLDVFRSQLDVFVRSSWRQDSTHTTPVDVLRICDKLGKLTLDLCHSVPLSKVQAFAQTDSPTASTPMLMELLNSVQSILHDLLNQLILLDQKTERPTTSASSPDAINGPSSSTKTLPNLRSCSPVVLGKV</sequence>
<dbReference type="Proteomes" id="UP000748531">
    <property type="component" value="Unassembled WGS sequence"/>
</dbReference>
<evidence type="ECO:0000256" key="1">
    <source>
        <dbReference type="SAM" id="MobiDB-lite"/>
    </source>
</evidence>
<feature type="region of interest" description="Disordered" evidence="1">
    <location>
        <begin position="120"/>
        <end position="161"/>
    </location>
</feature>
<comment type="caution">
    <text evidence="2">The sequence shown here is derived from an EMBL/GenBank/DDBJ whole genome shotgun (WGS) entry which is preliminary data.</text>
</comment>
<evidence type="ECO:0000313" key="2">
    <source>
        <dbReference type="EMBL" id="KAF5405827.1"/>
    </source>
</evidence>
<feature type="compositionally biased region" description="Polar residues" evidence="1">
    <location>
        <begin position="623"/>
        <end position="640"/>
    </location>
</feature>
<feature type="region of interest" description="Disordered" evidence="1">
    <location>
        <begin position="623"/>
        <end position="665"/>
    </location>
</feature>
<name>A0A8J4SUH1_9TREM</name>
<evidence type="ECO:0000313" key="3">
    <source>
        <dbReference type="Proteomes" id="UP000748531"/>
    </source>
</evidence>
<accession>A0A8J4SUH1</accession>
<keyword evidence="3" id="KW-1185">Reference proteome</keyword>
<feature type="compositionally biased region" description="Polar residues" evidence="1">
    <location>
        <begin position="305"/>
        <end position="315"/>
    </location>
</feature>
<gene>
    <name evidence="2" type="ORF">PHET_00547</name>
</gene>
<feature type="region of interest" description="Disordered" evidence="1">
    <location>
        <begin position="867"/>
        <end position="892"/>
    </location>
</feature>
<reference evidence="2" key="1">
    <citation type="submission" date="2019-05" db="EMBL/GenBank/DDBJ databases">
        <title>Annotation for the trematode Paragonimus heterotremus.</title>
        <authorList>
            <person name="Choi Y.-J."/>
        </authorList>
    </citation>
    <scope>NUCLEOTIDE SEQUENCE</scope>
    <source>
        <strain evidence="2">LC</strain>
    </source>
</reference>
<feature type="compositionally biased region" description="Polar residues" evidence="1">
    <location>
        <begin position="869"/>
        <end position="892"/>
    </location>
</feature>
<feature type="region of interest" description="Disordered" evidence="1">
    <location>
        <begin position="304"/>
        <end position="373"/>
    </location>
</feature>
<protein>
    <submittedName>
        <fullName evidence="2">Uncharacterized protein</fullName>
    </submittedName>
</protein>